<dbReference type="InterPro" id="IPR026960">
    <property type="entry name" value="RVT-Znf"/>
</dbReference>
<protein>
    <recommendedName>
        <fullName evidence="5">Reverse transcriptase zinc-binding domain-containing protein</fullName>
    </recommendedName>
</protein>
<evidence type="ECO:0000259" key="1">
    <source>
        <dbReference type="Pfam" id="PF13456"/>
    </source>
</evidence>
<dbReference type="Pfam" id="PF13456">
    <property type="entry name" value="RVT_3"/>
    <property type="match status" value="1"/>
</dbReference>
<gene>
    <name evidence="3" type="ORF">LTRI10_LOCUS21429</name>
</gene>
<sequence>MPLPRRNVEDRLIWHATLDGLFSVKSAYHLAVRLDQLNERWRAQVSWMDKASWIRLWDANIPPKLKIFAWQLLSRILPTSEALIERKIEVLPQCSVCWAPSETMEHLFLDCPVARALWTQSGLDHLGEGLPRHTFPLFLKKLLAILQKPSQFMGVIAILWRIWRSRNWVVFEGKQFGILALMRQYHQQVGEWLSLPNDPRHPSLSPPSTSTVGLGGGGEPVCRWDGAVRSGSHSAGGFVLLNEEWETLWAAGVQFPLLDDPMVAEVLTLREAIRWCITQGLVSMRFEGDAKVVIEKLCQADVRDSRIGAILEEILQVFTIYPGFIVRFVGRGSNRVAHSVARQALSLFPTMCRYFEFQA</sequence>
<evidence type="ECO:0008006" key="5">
    <source>
        <dbReference type="Google" id="ProtNLM"/>
    </source>
</evidence>
<organism evidence="3 4">
    <name type="scientific">Linum trigynum</name>
    <dbReference type="NCBI Taxonomy" id="586398"/>
    <lineage>
        <taxon>Eukaryota</taxon>
        <taxon>Viridiplantae</taxon>
        <taxon>Streptophyta</taxon>
        <taxon>Embryophyta</taxon>
        <taxon>Tracheophyta</taxon>
        <taxon>Spermatophyta</taxon>
        <taxon>Magnoliopsida</taxon>
        <taxon>eudicotyledons</taxon>
        <taxon>Gunneridae</taxon>
        <taxon>Pentapetalae</taxon>
        <taxon>rosids</taxon>
        <taxon>fabids</taxon>
        <taxon>Malpighiales</taxon>
        <taxon>Linaceae</taxon>
        <taxon>Linum</taxon>
    </lineage>
</organism>
<name>A0AAV2E2R5_9ROSI</name>
<dbReference type="Pfam" id="PF13966">
    <property type="entry name" value="zf-RVT"/>
    <property type="match status" value="1"/>
</dbReference>
<dbReference type="AlphaFoldDB" id="A0AAV2E2R5"/>
<evidence type="ECO:0000259" key="2">
    <source>
        <dbReference type="Pfam" id="PF13966"/>
    </source>
</evidence>
<dbReference type="PANTHER" id="PTHR47074:SF11">
    <property type="entry name" value="REVERSE TRANSCRIPTASE-LIKE PROTEIN"/>
    <property type="match status" value="1"/>
</dbReference>
<dbReference type="PANTHER" id="PTHR47074">
    <property type="entry name" value="BNAC02G40300D PROTEIN"/>
    <property type="match status" value="1"/>
</dbReference>
<keyword evidence="4" id="KW-1185">Reference proteome</keyword>
<dbReference type="EMBL" id="OZ034817">
    <property type="protein sequence ID" value="CAL1379943.1"/>
    <property type="molecule type" value="Genomic_DNA"/>
</dbReference>
<dbReference type="Proteomes" id="UP001497516">
    <property type="component" value="Chromosome 4"/>
</dbReference>
<accession>A0AAV2E2R5</accession>
<feature type="domain" description="Reverse transcriptase zinc-binding" evidence="2">
    <location>
        <begin position="22"/>
        <end position="118"/>
    </location>
</feature>
<dbReference type="InterPro" id="IPR036397">
    <property type="entry name" value="RNaseH_sf"/>
</dbReference>
<reference evidence="3 4" key="1">
    <citation type="submission" date="2024-04" db="EMBL/GenBank/DDBJ databases">
        <authorList>
            <person name="Fracassetti M."/>
        </authorList>
    </citation>
    <scope>NUCLEOTIDE SEQUENCE [LARGE SCALE GENOMIC DNA]</scope>
</reference>
<dbReference type="GO" id="GO:0003676">
    <property type="term" value="F:nucleic acid binding"/>
    <property type="evidence" value="ECO:0007669"/>
    <property type="project" value="InterPro"/>
</dbReference>
<proteinExistence type="predicted"/>
<evidence type="ECO:0000313" key="3">
    <source>
        <dbReference type="EMBL" id="CAL1379943.1"/>
    </source>
</evidence>
<dbReference type="GO" id="GO:0004523">
    <property type="term" value="F:RNA-DNA hybrid ribonuclease activity"/>
    <property type="evidence" value="ECO:0007669"/>
    <property type="project" value="InterPro"/>
</dbReference>
<feature type="domain" description="RNase H type-1" evidence="1">
    <location>
        <begin position="225"/>
        <end position="344"/>
    </location>
</feature>
<dbReference type="InterPro" id="IPR002156">
    <property type="entry name" value="RNaseH_domain"/>
</dbReference>
<dbReference type="Gene3D" id="3.30.420.10">
    <property type="entry name" value="Ribonuclease H-like superfamily/Ribonuclease H"/>
    <property type="match status" value="1"/>
</dbReference>
<evidence type="ECO:0000313" key="4">
    <source>
        <dbReference type="Proteomes" id="UP001497516"/>
    </source>
</evidence>
<dbReference type="InterPro" id="IPR052929">
    <property type="entry name" value="RNase_H-like_EbsB-rel"/>
</dbReference>